<sequence length="154" mass="17304">MTVLHSAGGHCALKFKLNSSSMKKLLVSLTMAACCLLPTVVLNSCANEDNPVQTQELIKSKLVGKWTIYYVEEGYDQDMVGTEWWYDADGSFTNVQGEHYTGTGTYEWDGDLLVMIINNMPWSAQVKEITDTEMIWYGPLTGKTIKLKRQIPVN</sequence>
<organism evidence="1 2">
    <name type="scientific">Xylanibacter ruminicola</name>
    <name type="common">Prevotella ruminicola</name>
    <dbReference type="NCBI Taxonomy" id="839"/>
    <lineage>
        <taxon>Bacteria</taxon>
        <taxon>Pseudomonadati</taxon>
        <taxon>Bacteroidota</taxon>
        <taxon>Bacteroidia</taxon>
        <taxon>Bacteroidales</taxon>
        <taxon>Prevotellaceae</taxon>
        <taxon>Xylanibacter</taxon>
    </lineage>
</organism>
<dbReference type="AlphaFoldDB" id="A0A1H5UGM6"/>
<evidence type="ECO:0000313" key="1">
    <source>
        <dbReference type="EMBL" id="SEF74179.1"/>
    </source>
</evidence>
<dbReference type="EMBL" id="FNUV01000003">
    <property type="protein sequence ID" value="SEF74179.1"/>
    <property type="molecule type" value="Genomic_DNA"/>
</dbReference>
<protein>
    <recommendedName>
        <fullName evidence="3">Lipocalin-like domain-containing protein</fullName>
    </recommendedName>
</protein>
<name>A0A1H5UGM6_XYLRU</name>
<dbReference type="Proteomes" id="UP000236735">
    <property type="component" value="Unassembled WGS sequence"/>
</dbReference>
<evidence type="ECO:0000313" key="2">
    <source>
        <dbReference type="Proteomes" id="UP000236735"/>
    </source>
</evidence>
<reference evidence="1 2" key="1">
    <citation type="submission" date="2016-10" db="EMBL/GenBank/DDBJ databases">
        <authorList>
            <person name="de Groot N.N."/>
        </authorList>
    </citation>
    <scope>NUCLEOTIDE SEQUENCE [LARGE SCALE GENOMIC DNA]</scope>
    <source>
        <strain evidence="1 2">AR32</strain>
    </source>
</reference>
<proteinExistence type="predicted"/>
<evidence type="ECO:0008006" key="3">
    <source>
        <dbReference type="Google" id="ProtNLM"/>
    </source>
</evidence>
<accession>A0A1H5UGM6</accession>
<gene>
    <name evidence="1" type="ORF">SAMN05216354_1457</name>
</gene>